<name>A0AA96HF39_9CAUD</name>
<feature type="region of interest" description="Disordered" evidence="1">
    <location>
        <begin position="25"/>
        <end position="54"/>
    </location>
</feature>
<dbReference type="EMBL" id="OR553895">
    <property type="protein sequence ID" value="WNN94005.1"/>
    <property type="molecule type" value="Genomic_DNA"/>
</dbReference>
<sequence>MKRTLALAATLALGSLTACGASSNTITPGETAEPAASVPATTPAPETTPLLPPVPAPAPTVAAVSAPKFGDTVTFPSGVAVKLGKPVIVTAEPTAYGAVDGKIVAFELVVTNKSSQPIEGVLLGHPQVRYGAKGTQAQNAVDFRAGLGPASLSAILPGETQSVKLGYGIPPASFGDVRVEVNGPEYTDTPAIFKGAVK</sequence>
<feature type="compositionally biased region" description="Low complexity" evidence="1">
    <location>
        <begin position="31"/>
        <end position="49"/>
    </location>
</feature>
<reference evidence="3" key="1">
    <citation type="submission" date="2024-05" db="EMBL/GenBank/DDBJ databases">
        <authorList>
            <person name="Castro N.E."/>
            <person name="Ahmed A."/>
            <person name="Alam A."/>
            <person name="Alyabis N."/>
            <person name="Atluri S."/>
            <person name="Ba P."/>
            <person name="Basile A."/>
            <person name="Bonaguidi A."/>
            <person name="Bordner C."/>
            <person name="Castro C."/>
            <person name="Choi D."/>
            <person name="Delgado D."/>
            <person name="Duong K."/>
            <person name="Ghosh S."/>
            <person name="Gonzalez D."/>
            <person name="Griego G."/>
            <person name="Hasson C."/>
            <person name="Hernandez D."/>
            <person name="Hong S."/>
            <person name="Hwang K."/>
            <person name="Iyer A."/>
            <person name="Johnson R."/>
            <person name="Jung K."/>
            <person name="Liang A."/>
            <person name="Lucker A."/>
            <person name="Marty S.-E."/>
            <person name="Meade B."/>
            <person name="Morales A."/>
            <person name="Noyman E."/>
            <person name="Pickard L."/>
            <person name="Qiu C."/>
            <person name="Riley L."/>
            <person name="Sannareddy S."/>
            <person name="Sawadogo R."/>
            <person name="Schug E."/>
            <person name="Sheetz C."/>
            <person name="Tam C."/>
            <person name="Ward A."/>
            <person name="Wei M."/>
            <person name="Wesley S."/>
            <person name="Yoo C."/>
            <person name="Washington J.M."/>
            <person name="Garlena R.A."/>
            <person name="Russell D.A."/>
            <person name="Jacobs-Sera D."/>
            <person name="Hatfull G.F."/>
        </authorList>
    </citation>
    <scope>NUCLEOTIDE SEQUENCE [LARGE SCALE GENOMIC DNA]</scope>
</reference>
<proteinExistence type="predicted"/>
<keyword evidence="3" id="KW-1185">Reference proteome</keyword>
<evidence type="ECO:0000313" key="2">
    <source>
        <dbReference type="EMBL" id="WNN94005.1"/>
    </source>
</evidence>
<organism evidence="2 3">
    <name type="scientific">Arthrobacter phage Nitro</name>
    <dbReference type="NCBI Taxonomy" id="3077792"/>
    <lineage>
        <taxon>Viruses</taxon>
        <taxon>Duplodnaviria</taxon>
        <taxon>Heunggongvirae</taxon>
        <taxon>Uroviricota</taxon>
        <taxon>Caudoviricetes</taxon>
        <taxon>Casidaviridae</taxon>
        <taxon>Yangvirus</taxon>
        <taxon>Yangvirus nitro</taxon>
    </lineage>
</organism>
<evidence type="ECO:0000313" key="3">
    <source>
        <dbReference type="Proteomes" id="UP001305499"/>
    </source>
</evidence>
<accession>A0AA96HF39</accession>
<dbReference type="Proteomes" id="UP001305499">
    <property type="component" value="Segment"/>
</dbReference>
<evidence type="ECO:0008006" key="4">
    <source>
        <dbReference type="Google" id="ProtNLM"/>
    </source>
</evidence>
<gene>
    <name evidence="2" type="primary">49</name>
    <name evidence="2" type="ORF">SEA_NITRO_49</name>
</gene>
<dbReference type="PROSITE" id="PS51257">
    <property type="entry name" value="PROKAR_LIPOPROTEIN"/>
    <property type="match status" value="1"/>
</dbReference>
<protein>
    <recommendedName>
        <fullName evidence="4">DUF4352 domain-containing protein</fullName>
    </recommendedName>
</protein>
<evidence type="ECO:0000256" key="1">
    <source>
        <dbReference type="SAM" id="MobiDB-lite"/>
    </source>
</evidence>